<keyword evidence="2" id="KW-1185">Reference proteome</keyword>
<evidence type="ECO:0000313" key="1">
    <source>
        <dbReference type="EMBL" id="KAL3076516.1"/>
    </source>
</evidence>
<evidence type="ECO:0008006" key="3">
    <source>
        <dbReference type="Google" id="ProtNLM"/>
    </source>
</evidence>
<dbReference type="EMBL" id="JBICBT010001252">
    <property type="protein sequence ID" value="KAL3076516.1"/>
    <property type="molecule type" value="Genomic_DNA"/>
</dbReference>
<gene>
    <name evidence="1" type="ORF">niasHT_030911</name>
</gene>
<sequence>MFFDLLAELHNESHHHVLLDWLSSNSALVDRFQAHMRDCQRSCDEKAETAKRHETAAIWGNKLQRIVAAEGAYKYNRTELRSLKSEMPSIMGIPFRGISIEKYFGNEQSFFPLFTPSAPPTPAAMSNDVVDDDTCVDRLEFWKCDEFLYVCRYYRETYAFEMCRKSCNLCDFNRKAKVKLMMAQPYYYYHPYWMGGKK</sequence>
<evidence type="ECO:0000313" key="2">
    <source>
        <dbReference type="Proteomes" id="UP001620626"/>
    </source>
</evidence>
<name>A0ABD2IBJ5_9BILA</name>
<protein>
    <recommendedName>
        <fullName evidence="3">ShKT domain-containing protein</fullName>
    </recommendedName>
</protein>
<reference evidence="1 2" key="1">
    <citation type="submission" date="2024-10" db="EMBL/GenBank/DDBJ databases">
        <authorList>
            <person name="Kim D."/>
        </authorList>
    </citation>
    <scope>NUCLEOTIDE SEQUENCE [LARGE SCALE GENOMIC DNA]</scope>
    <source>
        <strain evidence="1">BH-2024</strain>
    </source>
</reference>
<accession>A0ABD2IBJ5</accession>
<dbReference type="Proteomes" id="UP001620626">
    <property type="component" value="Unassembled WGS sequence"/>
</dbReference>
<proteinExistence type="predicted"/>
<comment type="caution">
    <text evidence="1">The sequence shown here is derived from an EMBL/GenBank/DDBJ whole genome shotgun (WGS) entry which is preliminary data.</text>
</comment>
<dbReference type="AlphaFoldDB" id="A0ABD2IBJ5"/>
<organism evidence="1 2">
    <name type="scientific">Heterodera trifolii</name>
    <dbReference type="NCBI Taxonomy" id="157864"/>
    <lineage>
        <taxon>Eukaryota</taxon>
        <taxon>Metazoa</taxon>
        <taxon>Ecdysozoa</taxon>
        <taxon>Nematoda</taxon>
        <taxon>Chromadorea</taxon>
        <taxon>Rhabditida</taxon>
        <taxon>Tylenchina</taxon>
        <taxon>Tylenchomorpha</taxon>
        <taxon>Tylenchoidea</taxon>
        <taxon>Heteroderidae</taxon>
        <taxon>Heteroderinae</taxon>
        <taxon>Heterodera</taxon>
    </lineage>
</organism>